<sequence length="130" mass="14636">MNVTTVLASCLLVMFVGCSSVFGANNATDLARYLTRFGDINLDQALHNERGMYNHIKCFLNEGPCVQMSRDLKRIFPVLSKSGCIGCSDEQIESIKTSLSVLKKKWSKEWDRIVHMYDPPSGANLERFVN</sequence>
<dbReference type="AlphaFoldDB" id="A0A5E4MSV9"/>
<feature type="chain" id="PRO_5023020637" evidence="1">
    <location>
        <begin position="24"/>
        <end position="130"/>
    </location>
</feature>
<accession>A0A5E4MSV9</accession>
<gene>
    <name evidence="2" type="ORF">CINCED_3A021412</name>
</gene>
<protein>
    <submittedName>
        <fullName evidence="2">Insect odorant-binding protein A10/Ejaculatory bulb-specific protein 3</fullName>
    </submittedName>
</protein>
<evidence type="ECO:0000256" key="1">
    <source>
        <dbReference type="SAM" id="SignalP"/>
    </source>
</evidence>
<evidence type="ECO:0000313" key="3">
    <source>
        <dbReference type="Proteomes" id="UP000325440"/>
    </source>
</evidence>
<dbReference type="Pfam" id="PF03392">
    <property type="entry name" value="OS-D"/>
    <property type="match status" value="1"/>
</dbReference>
<dbReference type="InterPro" id="IPR005055">
    <property type="entry name" value="A10/PebIII"/>
</dbReference>
<organism evidence="2 3">
    <name type="scientific">Cinara cedri</name>
    <dbReference type="NCBI Taxonomy" id="506608"/>
    <lineage>
        <taxon>Eukaryota</taxon>
        <taxon>Metazoa</taxon>
        <taxon>Ecdysozoa</taxon>
        <taxon>Arthropoda</taxon>
        <taxon>Hexapoda</taxon>
        <taxon>Insecta</taxon>
        <taxon>Pterygota</taxon>
        <taxon>Neoptera</taxon>
        <taxon>Paraneoptera</taxon>
        <taxon>Hemiptera</taxon>
        <taxon>Sternorrhyncha</taxon>
        <taxon>Aphidomorpha</taxon>
        <taxon>Aphidoidea</taxon>
        <taxon>Aphididae</taxon>
        <taxon>Lachninae</taxon>
        <taxon>Cinara</taxon>
    </lineage>
</organism>
<keyword evidence="1" id="KW-0732">Signal</keyword>
<dbReference type="SUPFAM" id="SSF100910">
    <property type="entry name" value="Chemosensory protein Csp2"/>
    <property type="match status" value="1"/>
</dbReference>
<dbReference type="OrthoDB" id="6344725at2759"/>
<reference evidence="2 3" key="1">
    <citation type="submission" date="2019-08" db="EMBL/GenBank/DDBJ databases">
        <authorList>
            <person name="Alioto T."/>
            <person name="Alioto T."/>
            <person name="Gomez Garrido J."/>
        </authorList>
    </citation>
    <scope>NUCLEOTIDE SEQUENCE [LARGE SCALE GENOMIC DNA]</scope>
</reference>
<proteinExistence type="predicted"/>
<dbReference type="PANTHER" id="PTHR11257">
    <property type="entry name" value="CHEMOSENSORY PROTEIN-RELATED"/>
    <property type="match status" value="1"/>
</dbReference>
<dbReference type="InterPro" id="IPR036682">
    <property type="entry name" value="OS_D_A10/PebIII_sf"/>
</dbReference>
<dbReference type="Gene3D" id="1.10.2080.10">
    <property type="entry name" value="Insect odorant-binding protein A10/Ejaculatory bulb-specific protein 3"/>
    <property type="match status" value="1"/>
</dbReference>
<dbReference type="Proteomes" id="UP000325440">
    <property type="component" value="Unassembled WGS sequence"/>
</dbReference>
<feature type="signal peptide" evidence="1">
    <location>
        <begin position="1"/>
        <end position="23"/>
    </location>
</feature>
<keyword evidence="3" id="KW-1185">Reference proteome</keyword>
<dbReference type="EMBL" id="CABPRJ010000980">
    <property type="protein sequence ID" value="VVC33984.1"/>
    <property type="molecule type" value="Genomic_DNA"/>
</dbReference>
<name>A0A5E4MSV9_9HEMI</name>
<evidence type="ECO:0000313" key="2">
    <source>
        <dbReference type="EMBL" id="VVC33984.1"/>
    </source>
</evidence>